<sequence>MKNPLLFILRALVTIPTVIICSLLLINQLGLSPLPAVVLAVAVGAGIYFGLGKYADARLYKKYGLTRKEYNFILTNMKEAKQKLSRLKSVFVRIRSISSLKQMIELNRLVRRIFSIVKKEPKRFYEAESFFYSHLDSVVELAEKYAWLNSQKLKDASVKQSLLETKETLNDLTKTLEKDLHKVLAKDIEHLTFELDVAKQSLDKRGLPEVFEKGDKNHYDNRK</sequence>
<keyword evidence="1" id="KW-0812">Transmembrane</keyword>
<feature type="transmembrane region" description="Helical" evidence="1">
    <location>
        <begin position="32"/>
        <end position="51"/>
    </location>
</feature>
<evidence type="ECO:0000313" key="2">
    <source>
        <dbReference type="EMBL" id="OCA81987.1"/>
    </source>
</evidence>
<evidence type="ECO:0000313" key="3">
    <source>
        <dbReference type="Proteomes" id="UP000092578"/>
    </source>
</evidence>
<proteinExistence type="predicted"/>
<keyword evidence="3" id="KW-1185">Reference proteome</keyword>
<keyword evidence="1" id="KW-0472">Membrane</keyword>
<evidence type="ECO:0000256" key="1">
    <source>
        <dbReference type="SAM" id="Phobius"/>
    </source>
</evidence>
<dbReference type="RefSeq" id="WP_065411881.1">
    <property type="nucleotide sequence ID" value="NZ_MAYT01000030.1"/>
</dbReference>
<organism evidence="2 3">
    <name type="scientific">Pseudobacillus wudalianchiensis</name>
    <dbReference type="NCBI Taxonomy" id="1743143"/>
    <lineage>
        <taxon>Bacteria</taxon>
        <taxon>Bacillati</taxon>
        <taxon>Bacillota</taxon>
        <taxon>Bacilli</taxon>
        <taxon>Bacillales</taxon>
        <taxon>Bacillaceae</taxon>
        <taxon>Pseudobacillus</taxon>
    </lineage>
</organism>
<dbReference type="EMBL" id="MAYT01000030">
    <property type="protein sequence ID" value="OCA81987.1"/>
    <property type="molecule type" value="Genomic_DNA"/>
</dbReference>
<reference evidence="3" key="1">
    <citation type="submission" date="2016-05" db="EMBL/GenBank/DDBJ databases">
        <authorList>
            <person name="Liu B."/>
            <person name="Wang J."/>
            <person name="Zhu Y."/>
            <person name="Liu G."/>
            <person name="Chen Q."/>
            <person name="Chen Z."/>
            <person name="Lan J."/>
            <person name="Che J."/>
            <person name="Ge C."/>
            <person name="Shi H."/>
            <person name="Pan Z."/>
            <person name="Liu X."/>
        </authorList>
    </citation>
    <scope>NUCLEOTIDE SEQUENCE [LARGE SCALE GENOMIC DNA]</scope>
    <source>
        <strain evidence="3">FJAT-27215</strain>
    </source>
</reference>
<dbReference type="Pfam" id="PF10112">
    <property type="entry name" value="Halogen_Hydrol"/>
    <property type="match status" value="1"/>
</dbReference>
<keyword evidence="1" id="KW-1133">Transmembrane helix</keyword>
<comment type="caution">
    <text evidence="2">The sequence shown here is derived from an EMBL/GenBank/DDBJ whole genome shotgun (WGS) entry which is preliminary data.</text>
</comment>
<dbReference type="Proteomes" id="UP000092578">
    <property type="component" value="Unassembled WGS sequence"/>
</dbReference>
<gene>
    <name evidence="2" type="ORF">A8F95_14850</name>
</gene>
<dbReference type="AlphaFoldDB" id="A0A1B9ADS0"/>
<name>A0A1B9ADS0_9BACI</name>
<dbReference type="InterPro" id="IPR018770">
    <property type="entry name" value="ChloroindolylP_hydrolase"/>
</dbReference>
<evidence type="ECO:0008006" key="4">
    <source>
        <dbReference type="Google" id="ProtNLM"/>
    </source>
</evidence>
<accession>A0A1B9ADS0</accession>
<feature type="transmembrane region" description="Helical" evidence="1">
    <location>
        <begin position="7"/>
        <end position="26"/>
    </location>
</feature>
<protein>
    <recommendedName>
        <fullName evidence="4">Protein xpaC</fullName>
    </recommendedName>
</protein>